<accession>A0A7J7MU30</accession>
<organism evidence="2 3">
    <name type="scientific">Kingdonia uniflora</name>
    <dbReference type="NCBI Taxonomy" id="39325"/>
    <lineage>
        <taxon>Eukaryota</taxon>
        <taxon>Viridiplantae</taxon>
        <taxon>Streptophyta</taxon>
        <taxon>Embryophyta</taxon>
        <taxon>Tracheophyta</taxon>
        <taxon>Spermatophyta</taxon>
        <taxon>Magnoliopsida</taxon>
        <taxon>Ranunculales</taxon>
        <taxon>Circaeasteraceae</taxon>
        <taxon>Kingdonia</taxon>
    </lineage>
</organism>
<evidence type="ECO:0000313" key="2">
    <source>
        <dbReference type="EMBL" id="KAF6158396.1"/>
    </source>
</evidence>
<dbReference type="Proteomes" id="UP000541444">
    <property type="component" value="Unassembled WGS sequence"/>
</dbReference>
<sequence>MLVPPLPPQIPIVRGRGRGNSARGGRGSANSNNESGTSTHTGKGNGKNMGRATATRGRGTAAKTGRGTTSNTGRGAPSNSGRGEALNIGRGAASNIGKGSLGSSIKFDGHTMELKKTSNLTHTCRSKAVDKNKLAHAGWVAKEVEELIRSVRSTRPCDVQEAIWTKYGVHVSYHTAWNAWTICIQRIVGSYDEALHP</sequence>
<keyword evidence="3" id="KW-1185">Reference proteome</keyword>
<proteinExistence type="predicted"/>
<feature type="compositionally biased region" description="Low complexity" evidence="1">
    <location>
        <begin position="11"/>
        <end position="21"/>
    </location>
</feature>
<gene>
    <name evidence="2" type="ORF">GIB67_018293</name>
</gene>
<reference evidence="2 3" key="1">
    <citation type="journal article" date="2020" name="IScience">
        <title>Genome Sequencing of the Endangered Kingdonia uniflora (Circaeasteraceae, Ranunculales) Reveals Potential Mechanisms of Evolutionary Specialization.</title>
        <authorList>
            <person name="Sun Y."/>
            <person name="Deng T."/>
            <person name="Zhang A."/>
            <person name="Moore M.J."/>
            <person name="Landis J.B."/>
            <person name="Lin N."/>
            <person name="Zhang H."/>
            <person name="Zhang X."/>
            <person name="Huang J."/>
            <person name="Zhang X."/>
            <person name="Sun H."/>
            <person name="Wang H."/>
        </authorList>
    </citation>
    <scope>NUCLEOTIDE SEQUENCE [LARGE SCALE GENOMIC DNA]</scope>
    <source>
        <strain evidence="2">TB1705</strain>
        <tissue evidence="2">Leaf</tissue>
    </source>
</reference>
<name>A0A7J7MU30_9MAGN</name>
<protein>
    <submittedName>
        <fullName evidence="2">Uncharacterized protein</fullName>
    </submittedName>
</protein>
<feature type="non-terminal residue" evidence="2">
    <location>
        <position position="1"/>
    </location>
</feature>
<dbReference type="EMBL" id="JACGCM010001224">
    <property type="protein sequence ID" value="KAF6158396.1"/>
    <property type="molecule type" value="Genomic_DNA"/>
</dbReference>
<evidence type="ECO:0000313" key="3">
    <source>
        <dbReference type="Proteomes" id="UP000541444"/>
    </source>
</evidence>
<feature type="compositionally biased region" description="Low complexity" evidence="1">
    <location>
        <begin position="50"/>
        <end position="75"/>
    </location>
</feature>
<evidence type="ECO:0000256" key="1">
    <source>
        <dbReference type="SAM" id="MobiDB-lite"/>
    </source>
</evidence>
<feature type="region of interest" description="Disordered" evidence="1">
    <location>
        <begin position="1"/>
        <end position="92"/>
    </location>
</feature>
<comment type="caution">
    <text evidence="2">The sequence shown here is derived from an EMBL/GenBank/DDBJ whole genome shotgun (WGS) entry which is preliminary data.</text>
</comment>
<feature type="compositionally biased region" description="Pro residues" evidence="1">
    <location>
        <begin position="1"/>
        <end position="10"/>
    </location>
</feature>
<dbReference type="AlphaFoldDB" id="A0A7J7MU30"/>